<reference evidence="4" key="1">
    <citation type="journal article" date="2006" name="PLoS Biol.">
        <title>Macronuclear genome sequence of the ciliate Tetrahymena thermophila, a model eukaryote.</title>
        <authorList>
            <person name="Eisen J.A."/>
            <person name="Coyne R.S."/>
            <person name="Wu M."/>
            <person name="Wu D."/>
            <person name="Thiagarajan M."/>
            <person name="Wortman J.R."/>
            <person name="Badger J.H."/>
            <person name="Ren Q."/>
            <person name="Amedeo P."/>
            <person name="Jones K.M."/>
            <person name="Tallon L.J."/>
            <person name="Delcher A.L."/>
            <person name="Salzberg S.L."/>
            <person name="Silva J.C."/>
            <person name="Haas B.J."/>
            <person name="Majoros W.H."/>
            <person name="Farzad M."/>
            <person name="Carlton J.M."/>
            <person name="Smith R.K. Jr."/>
            <person name="Garg J."/>
            <person name="Pearlman R.E."/>
            <person name="Karrer K.M."/>
            <person name="Sun L."/>
            <person name="Manning G."/>
            <person name="Elde N.C."/>
            <person name="Turkewitz A.P."/>
            <person name="Asai D.J."/>
            <person name="Wilkes D.E."/>
            <person name="Wang Y."/>
            <person name="Cai H."/>
            <person name="Collins K."/>
            <person name="Stewart B.A."/>
            <person name="Lee S.R."/>
            <person name="Wilamowska K."/>
            <person name="Weinberg Z."/>
            <person name="Ruzzo W.L."/>
            <person name="Wloga D."/>
            <person name="Gaertig J."/>
            <person name="Frankel J."/>
            <person name="Tsao C.-C."/>
            <person name="Gorovsky M.A."/>
            <person name="Keeling P.J."/>
            <person name="Waller R.F."/>
            <person name="Patron N.J."/>
            <person name="Cherry J.M."/>
            <person name="Stover N.A."/>
            <person name="Krieger C.J."/>
            <person name="del Toro C."/>
            <person name="Ryder H.F."/>
            <person name="Williamson S.C."/>
            <person name="Barbeau R.A."/>
            <person name="Hamilton E.P."/>
            <person name="Orias E."/>
        </authorList>
    </citation>
    <scope>NUCLEOTIDE SEQUENCE [LARGE SCALE GENOMIC DNA]</scope>
    <source>
        <strain evidence="4">SB210</strain>
    </source>
</reference>
<evidence type="ECO:0000313" key="4">
    <source>
        <dbReference type="Proteomes" id="UP000009168"/>
    </source>
</evidence>
<dbReference type="InterPro" id="IPR029058">
    <property type="entry name" value="AB_hydrolase_fold"/>
</dbReference>
<dbReference type="Proteomes" id="UP000009168">
    <property type="component" value="Unassembled WGS sequence"/>
</dbReference>
<protein>
    <submittedName>
        <fullName evidence="3">Serine hydrolase</fullName>
    </submittedName>
</protein>
<dbReference type="Pfam" id="PF03959">
    <property type="entry name" value="FSH1"/>
    <property type="match status" value="1"/>
</dbReference>
<sequence>MQVEKKKLKVLCLHGHQTNSTIMQLQTKEWRNIFKNELQFEYINGKHKLTADEVIDVRVKKLLEAGQDAYTWLKFLTSDYYENVLSDLSYIADHINQNGPYDGVIGFSQGGTVFHTFLQLVFENKIQINSLPKFVIYICSPLQGPAFSIPQLNIPSLHYVSYQDVDLYDRQLITSIFYKNPIVINHSYGHRVPRLSPSEVEKIKTFIMQAVSAKQQNPDKIQQTPKL</sequence>
<dbReference type="OrthoDB" id="286831at2759"/>
<keyword evidence="4" id="KW-1185">Reference proteome</keyword>
<dbReference type="PANTHER" id="PTHR48070:SF6">
    <property type="entry name" value="ESTERASE OVCA2"/>
    <property type="match status" value="1"/>
</dbReference>
<dbReference type="HOGENOM" id="CLU_051938_3_1_1"/>
<dbReference type="InParanoid" id="Q23C26"/>
<organism evidence="3 4">
    <name type="scientific">Tetrahymena thermophila (strain SB210)</name>
    <dbReference type="NCBI Taxonomy" id="312017"/>
    <lineage>
        <taxon>Eukaryota</taxon>
        <taxon>Sar</taxon>
        <taxon>Alveolata</taxon>
        <taxon>Ciliophora</taxon>
        <taxon>Intramacronucleata</taxon>
        <taxon>Oligohymenophorea</taxon>
        <taxon>Hymenostomatida</taxon>
        <taxon>Tetrahymenina</taxon>
        <taxon>Tetrahymenidae</taxon>
        <taxon>Tetrahymena</taxon>
    </lineage>
</organism>
<dbReference type="eggNOG" id="KOG2551">
    <property type="taxonomic scope" value="Eukaryota"/>
</dbReference>
<dbReference type="PANTHER" id="PTHR48070">
    <property type="entry name" value="ESTERASE OVCA2"/>
    <property type="match status" value="1"/>
</dbReference>
<name>Q23C26_TETTS</name>
<dbReference type="AlphaFoldDB" id="Q23C26"/>
<dbReference type="EMBL" id="GG662718">
    <property type="protein sequence ID" value="EAR93942.1"/>
    <property type="molecule type" value="Genomic_DNA"/>
</dbReference>
<dbReference type="Gene3D" id="3.40.50.1820">
    <property type="entry name" value="alpha/beta hydrolase"/>
    <property type="match status" value="1"/>
</dbReference>
<dbReference type="RefSeq" id="XP_001014187.1">
    <property type="nucleotide sequence ID" value="XM_001014187.3"/>
</dbReference>
<dbReference type="ESTHER" id="tetts-q23j33">
    <property type="family name" value="FSH1"/>
</dbReference>
<dbReference type="GeneID" id="7823435"/>
<dbReference type="GO" id="GO:0005634">
    <property type="term" value="C:nucleus"/>
    <property type="evidence" value="ECO:0007669"/>
    <property type="project" value="TreeGrafter"/>
</dbReference>
<proteinExistence type="predicted"/>
<evidence type="ECO:0000256" key="1">
    <source>
        <dbReference type="ARBA" id="ARBA00022801"/>
    </source>
</evidence>
<keyword evidence="1 3" id="KW-0378">Hydrolase</keyword>
<dbReference type="InterPro" id="IPR005645">
    <property type="entry name" value="FSH-like_dom"/>
</dbReference>
<gene>
    <name evidence="3" type="ORF">TTHERM_00224570</name>
</gene>
<accession>Q23C26</accession>
<evidence type="ECO:0000259" key="2">
    <source>
        <dbReference type="Pfam" id="PF03959"/>
    </source>
</evidence>
<dbReference type="SUPFAM" id="SSF53474">
    <property type="entry name" value="alpha/beta-Hydrolases"/>
    <property type="match status" value="1"/>
</dbReference>
<dbReference type="STRING" id="312017.Q23C26"/>
<feature type="domain" description="Serine hydrolase" evidence="2">
    <location>
        <begin position="6"/>
        <end position="197"/>
    </location>
</feature>
<dbReference type="GO" id="GO:0005737">
    <property type="term" value="C:cytoplasm"/>
    <property type="evidence" value="ECO:0007669"/>
    <property type="project" value="TreeGrafter"/>
</dbReference>
<evidence type="ECO:0000313" key="3">
    <source>
        <dbReference type="EMBL" id="EAR93942.1"/>
    </source>
</evidence>
<dbReference type="GO" id="GO:0016787">
    <property type="term" value="F:hydrolase activity"/>
    <property type="evidence" value="ECO:0007669"/>
    <property type="project" value="UniProtKB-KW"/>
</dbReference>
<dbReference type="KEGG" id="tet:TTHERM_00224570"/>
<dbReference type="ESTHER" id="tetts-q23c26">
    <property type="family name" value="FSH1"/>
</dbReference>
<dbReference type="InterPro" id="IPR050593">
    <property type="entry name" value="LovG"/>
</dbReference>
<dbReference type="OMA" id="GANKEFH"/>